<name>A0A3R8XSH5_STRSU</name>
<dbReference type="Gene3D" id="1.10.10.2840">
    <property type="entry name" value="PucR C-terminal helix-turn-helix domain"/>
    <property type="match status" value="1"/>
</dbReference>
<dbReference type="PANTHER" id="PTHR33744">
    <property type="entry name" value="CARBOHYDRATE DIACID REGULATOR"/>
    <property type="match status" value="1"/>
</dbReference>
<dbReference type="InterPro" id="IPR025736">
    <property type="entry name" value="PucR_C-HTH_dom"/>
</dbReference>
<dbReference type="Pfam" id="PF13556">
    <property type="entry name" value="HTH_30"/>
    <property type="match status" value="1"/>
</dbReference>
<organism evidence="2 3">
    <name type="scientific">Streptococcus suis</name>
    <dbReference type="NCBI Taxonomy" id="1307"/>
    <lineage>
        <taxon>Bacteria</taxon>
        <taxon>Bacillati</taxon>
        <taxon>Bacillota</taxon>
        <taxon>Bacilli</taxon>
        <taxon>Lactobacillales</taxon>
        <taxon>Streptococcaceae</taxon>
        <taxon>Streptococcus</taxon>
    </lineage>
</organism>
<evidence type="ECO:0000313" key="3">
    <source>
        <dbReference type="Proteomes" id="UP000274117"/>
    </source>
</evidence>
<evidence type="ECO:0000313" key="2">
    <source>
        <dbReference type="EMBL" id="RRR53559.1"/>
    </source>
</evidence>
<dbReference type="InterPro" id="IPR042070">
    <property type="entry name" value="PucR_C-HTH_sf"/>
</dbReference>
<feature type="domain" description="PucR C-terminal helix-turn-helix" evidence="1">
    <location>
        <begin position="237"/>
        <end position="287"/>
    </location>
</feature>
<comment type="caution">
    <text evidence="2">The sequence shown here is derived from an EMBL/GenBank/DDBJ whole genome shotgun (WGS) entry which is preliminary data.</text>
</comment>
<dbReference type="AlphaFoldDB" id="A0A3R8XSH5"/>
<protein>
    <submittedName>
        <fullName evidence="2">PucR family transcriptional regulator</fullName>
    </submittedName>
</protein>
<accession>A0A3R8XSH5</accession>
<gene>
    <name evidence="2" type="ORF">EI998_04655</name>
</gene>
<sequence length="296" mass="34636">MTRDYFMEASVDKNKLKQYFPTASLADSPQKREGMASLSLGDRFFLNLELNSLTDRERYLLELLQENQDNIPRAPWQDFFDGQGPMPTSVGQLQVLQIKLWSNPSEEVVQAWLEFMETLLPNLVSHYASASDYFVFIMDQRPFIDYQEILRDTIGVMEYDFGIKMTAFLGQIWPGQVQEWWPDAIRAEMDLFRSWMQKNLSTSFLTFSQLFFLDEAKDKAVMRILSDMIVKHEMEDVIRALWDNGAVLTKAAQSLFVHRNTLLYRLDKWFELTGLQLRELTDLALLYYIVESQVLG</sequence>
<dbReference type="Proteomes" id="UP000274117">
    <property type="component" value="Unassembled WGS sequence"/>
</dbReference>
<reference evidence="2 3" key="1">
    <citation type="submission" date="2018-11" db="EMBL/GenBank/DDBJ databases">
        <authorList>
            <person name="Stevens M.J."/>
            <person name="Cernela N."/>
            <person name="Spoerry Serrano N."/>
            <person name="Schmitt S."/>
            <person name="Schrenzel J."/>
            <person name="Stephan R."/>
        </authorList>
    </citation>
    <scope>NUCLEOTIDE SEQUENCE [LARGE SCALE GENOMIC DNA]</scope>
    <source>
        <strain evidence="2 3">PP422</strain>
    </source>
</reference>
<evidence type="ECO:0000259" key="1">
    <source>
        <dbReference type="Pfam" id="PF13556"/>
    </source>
</evidence>
<proteinExistence type="predicted"/>
<dbReference type="EMBL" id="RSDO01000006">
    <property type="protein sequence ID" value="RRR53559.1"/>
    <property type="molecule type" value="Genomic_DNA"/>
</dbReference>
<dbReference type="InterPro" id="IPR009057">
    <property type="entry name" value="Homeodomain-like_sf"/>
</dbReference>
<reference evidence="2 3" key="2">
    <citation type="submission" date="2018-12" db="EMBL/GenBank/DDBJ databases">
        <title>Whole-genome sequences of fifteen clinical Streptococcus suis strains isolated from pigs between 2006 and 2018.</title>
        <authorList>
            <person name="Stevens M.J.A."/>
            <person name="Cernela N."/>
            <person name="Spoerry Serrano N."/>
            <person name="Schmitt S."/>
            <person name="Schrenzel J."/>
            <person name="Stephan R."/>
        </authorList>
    </citation>
    <scope>NUCLEOTIDE SEQUENCE [LARGE SCALE GENOMIC DNA]</scope>
    <source>
        <strain evidence="2 3">PP422</strain>
    </source>
</reference>
<dbReference type="InterPro" id="IPR051448">
    <property type="entry name" value="CdaR-like_regulators"/>
</dbReference>
<dbReference type="SUPFAM" id="SSF46689">
    <property type="entry name" value="Homeodomain-like"/>
    <property type="match status" value="1"/>
</dbReference>
<dbReference type="PANTHER" id="PTHR33744:SF15">
    <property type="entry name" value="CARBOHYDRATE DIACID REGULATOR"/>
    <property type="match status" value="1"/>
</dbReference>